<evidence type="ECO:0000256" key="1">
    <source>
        <dbReference type="SAM" id="Coils"/>
    </source>
</evidence>
<feature type="coiled-coil region" evidence="1">
    <location>
        <begin position="70"/>
        <end position="97"/>
    </location>
</feature>
<dbReference type="Proteomes" id="UP000177704">
    <property type="component" value="Unassembled WGS sequence"/>
</dbReference>
<name>A0A1F7V2Y8_9BACT</name>
<protein>
    <submittedName>
        <fullName evidence="2">Uncharacterized protein</fullName>
    </submittedName>
</protein>
<evidence type="ECO:0000313" key="3">
    <source>
        <dbReference type="Proteomes" id="UP000177704"/>
    </source>
</evidence>
<evidence type="ECO:0000313" key="2">
    <source>
        <dbReference type="EMBL" id="OGL84833.1"/>
    </source>
</evidence>
<organism evidence="2 3">
    <name type="scientific">Candidatus Uhrbacteria bacterium RIFCSPLOWO2_01_FULL_55_36</name>
    <dbReference type="NCBI Taxonomy" id="1802404"/>
    <lineage>
        <taxon>Bacteria</taxon>
        <taxon>Candidatus Uhriibacteriota</taxon>
    </lineage>
</organism>
<reference evidence="2 3" key="1">
    <citation type="journal article" date="2016" name="Nat. Commun.">
        <title>Thousands of microbial genomes shed light on interconnected biogeochemical processes in an aquifer system.</title>
        <authorList>
            <person name="Anantharaman K."/>
            <person name="Brown C.T."/>
            <person name="Hug L.A."/>
            <person name="Sharon I."/>
            <person name="Castelle C.J."/>
            <person name="Probst A.J."/>
            <person name="Thomas B.C."/>
            <person name="Singh A."/>
            <person name="Wilkins M.J."/>
            <person name="Karaoz U."/>
            <person name="Brodie E.L."/>
            <person name="Williams K.H."/>
            <person name="Hubbard S.S."/>
            <person name="Banfield J.F."/>
        </authorList>
    </citation>
    <scope>NUCLEOTIDE SEQUENCE [LARGE SCALE GENOMIC DNA]</scope>
</reference>
<dbReference type="AlphaFoldDB" id="A0A1F7V2Y8"/>
<comment type="caution">
    <text evidence="2">The sequence shown here is derived from an EMBL/GenBank/DDBJ whole genome shotgun (WGS) entry which is preliminary data.</text>
</comment>
<sequence length="263" mass="30302">MSKDIGISSIDRDDKKEKSIAVREDELLNPSDKTKKIMLKTLLRCFTKNDIWNAIIVAGEMALAGIEIKAELNDEQIEKINSELEQLRNKLKKDNEPGNYIDLARCMYRFQNIGLDFPNLDDEEIKKLQDLPEIFRTDPKWPKTHLAYIPQIASVINRNIDSLKKPGDASLVRNQLEQTIISKNGQIDSMIIGAGLLAQLDKEEAKKMLRSDAWKHCPKWTELLDYFQKLTQEQSGWHVSRLLPPMQTLIKLHQAEYSNKVCE</sequence>
<accession>A0A1F7V2Y8</accession>
<keyword evidence="1" id="KW-0175">Coiled coil</keyword>
<dbReference type="EMBL" id="MGEM01000018">
    <property type="protein sequence ID" value="OGL84833.1"/>
    <property type="molecule type" value="Genomic_DNA"/>
</dbReference>
<proteinExistence type="predicted"/>
<gene>
    <name evidence="2" type="ORF">A3B36_00325</name>
</gene>